<dbReference type="InterPro" id="IPR041662">
    <property type="entry name" value="SusD-like_2"/>
</dbReference>
<reference evidence="1 2" key="1">
    <citation type="submission" date="2016-10" db="EMBL/GenBank/DDBJ databases">
        <authorList>
            <person name="de Groot N.N."/>
        </authorList>
    </citation>
    <scope>NUCLEOTIDE SEQUENCE [LARGE SCALE GENOMIC DNA]</scope>
    <source>
        <strain evidence="1 2">CGMCC 1.6114</strain>
    </source>
</reference>
<dbReference type="Pfam" id="PF12771">
    <property type="entry name" value="SusD-like_2"/>
    <property type="match status" value="1"/>
</dbReference>
<dbReference type="EMBL" id="FPAG01000010">
    <property type="protein sequence ID" value="SFT14547.1"/>
    <property type="molecule type" value="Genomic_DNA"/>
</dbReference>
<proteinExistence type="predicted"/>
<dbReference type="RefSeq" id="WP_083425983.1">
    <property type="nucleotide sequence ID" value="NZ_FPAG01000010.1"/>
</dbReference>
<dbReference type="OrthoDB" id="725917at2"/>
<name>A0A1I6VLN2_9FLAO</name>
<dbReference type="Gene3D" id="1.25.40.390">
    <property type="match status" value="1"/>
</dbReference>
<dbReference type="AlphaFoldDB" id="A0A1I6VLN2"/>
<dbReference type="SUPFAM" id="SSF48452">
    <property type="entry name" value="TPR-like"/>
    <property type="match status" value="1"/>
</dbReference>
<dbReference type="Proteomes" id="UP000183209">
    <property type="component" value="Unassembled WGS sequence"/>
</dbReference>
<organism evidence="1 2">
    <name type="scientific">Zhouia amylolytica</name>
    <dbReference type="NCBI Taxonomy" id="376730"/>
    <lineage>
        <taxon>Bacteria</taxon>
        <taxon>Pseudomonadati</taxon>
        <taxon>Bacteroidota</taxon>
        <taxon>Flavobacteriia</taxon>
        <taxon>Flavobacteriales</taxon>
        <taxon>Flavobacteriaceae</taxon>
        <taxon>Zhouia</taxon>
    </lineage>
</organism>
<protein>
    <submittedName>
        <fullName evidence="1">Starch-binding associating with outer membrane</fullName>
    </submittedName>
</protein>
<accession>A0A1I6VLN2</accession>
<evidence type="ECO:0000313" key="1">
    <source>
        <dbReference type="EMBL" id="SFT14547.1"/>
    </source>
</evidence>
<gene>
    <name evidence="1" type="ORF">SAMN04487906_3215</name>
</gene>
<sequence>MMKINNIRTKIILLFLAIFTLSTTSCVKELEELNSDPNAIEELPYGIQLTRLQLYLSGTRYEMRRASLGWAMSAIQQFADVNISTSLLPGDKYIDFLDYSSSLFDRAFTNEYKDLADYMARVSEDPEAINYHAAGRVMRVLSFHRTTDLYGDIPYFEAGLGYLDNEWTPSYDSQEEIYNHMLMELEEAALEFSNSAPSIGSQDLFYGGDITKWKKLSYSLMLRLGLRLVKVDPAAAELWVSKAIAGGVMTDLNDVVKTEHQIDGGWINTNPYGEAFEIDKFMRLSDTFVSWMQDHGDPRLEILSFVESGGPHQGLPNGLDPNTLETMGPAGGDLENYSQLNQALVQRDSPFVFMTYAEVEFMLAEAAVRGWYSGDAQTHYNNGVRAAMENWSFYGVTTPTTAAVDAYLAANPFDAANALEMIGEQYWAATFLNPWEGYANWRRIEYPVLTPVNYPGNATGGTIPRRLKYPDTEYTLNEENVRAAEARQGPNSYTTRIWWDKN</sequence>
<dbReference type="InterPro" id="IPR011990">
    <property type="entry name" value="TPR-like_helical_dom_sf"/>
</dbReference>
<dbReference type="PROSITE" id="PS51257">
    <property type="entry name" value="PROKAR_LIPOPROTEIN"/>
    <property type="match status" value="1"/>
</dbReference>
<evidence type="ECO:0000313" key="2">
    <source>
        <dbReference type="Proteomes" id="UP000183209"/>
    </source>
</evidence>